<dbReference type="CDD" id="cd00096">
    <property type="entry name" value="Ig"/>
    <property type="match status" value="1"/>
</dbReference>
<dbReference type="PANTHER" id="PTHR13817:SF20">
    <property type="entry name" value="MYOSIN-BINDING PROTEIN C, CARDIAC-TYPE"/>
    <property type="match status" value="1"/>
</dbReference>
<dbReference type="Pfam" id="PF07679">
    <property type="entry name" value="I-set"/>
    <property type="match status" value="8"/>
</dbReference>
<dbReference type="InterPro" id="IPR007110">
    <property type="entry name" value="Ig-like_dom"/>
</dbReference>
<dbReference type="FunFam" id="2.60.40.10:FF:000518">
    <property type="entry name" value="Myosin-binding protein C, cardiac-type"/>
    <property type="match status" value="1"/>
</dbReference>
<dbReference type="Pfam" id="PF00041">
    <property type="entry name" value="fn3"/>
    <property type="match status" value="2"/>
</dbReference>
<feature type="domain" description="Ig-like" evidence="13">
    <location>
        <begin position="1219"/>
        <end position="1307"/>
    </location>
</feature>
<reference evidence="15" key="1">
    <citation type="submission" date="2025-08" db="UniProtKB">
        <authorList>
            <consortium name="Ensembl"/>
        </authorList>
    </citation>
    <scope>IDENTIFICATION</scope>
</reference>
<dbReference type="CDD" id="cd00063">
    <property type="entry name" value="FN3"/>
    <property type="match status" value="3"/>
</dbReference>
<dbReference type="CDD" id="cd20962">
    <property type="entry name" value="IgI_C1_MyBP-C_like"/>
    <property type="match status" value="1"/>
</dbReference>
<evidence type="ECO:0000256" key="8">
    <source>
        <dbReference type="ARBA" id="ARBA00038352"/>
    </source>
</evidence>
<evidence type="ECO:0000256" key="11">
    <source>
        <dbReference type="ARBA" id="ARBA00053486"/>
    </source>
</evidence>
<dbReference type="CDD" id="cd20967">
    <property type="entry name" value="IgI_C2_MyBP-C-like"/>
    <property type="match status" value="1"/>
</dbReference>
<dbReference type="InterPro" id="IPR003598">
    <property type="entry name" value="Ig_sub2"/>
</dbReference>
<feature type="domain" description="Ig-like" evidence="13">
    <location>
        <begin position="1009"/>
        <end position="1097"/>
    </location>
</feature>
<dbReference type="Ensembl" id="ENSSSCT00040105724.1">
    <property type="protein sequence ID" value="ENSSSCP00040048489.1"/>
    <property type="gene ID" value="ENSSSCG00040075996.1"/>
</dbReference>
<keyword evidence="5" id="KW-0514">Muscle protein</keyword>
<evidence type="ECO:0000256" key="4">
    <source>
        <dbReference type="ARBA" id="ARBA00022889"/>
    </source>
</evidence>
<dbReference type="SUPFAM" id="SSF48726">
    <property type="entry name" value="Immunoglobulin"/>
    <property type="match status" value="8"/>
</dbReference>
<dbReference type="PROSITE" id="PS50835">
    <property type="entry name" value="IG_LIKE"/>
    <property type="match status" value="5"/>
</dbReference>
<evidence type="ECO:0000256" key="2">
    <source>
        <dbReference type="ARBA" id="ARBA00022553"/>
    </source>
</evidence>
<dbReference type="GO" id="GO:0007155">
    <property type="term" value="P:cell adhesion"/>
    <property type="evidence" value="ECO:0007669"/>
    <property type="project" value="UniProtKB-KW"/>
</dbReference>
<evidence type="ECO:0000256" key="12">
    <source>
        <dbReference type="SAM" id="MobiDB-lite"/>
    </source>
</evidence>
<dbReference type="InterPro" id="IPR036179">
    <property type="entry name" value="Ig-like_dom_sf"/>
</dbReference>
<dbReference type="InterPro" id="IPR013783">
    <property type="entry name" value="Ig-like_fold"/>
</dbReference>
<dbReference type="FunFam" id="2.60.40.10:FF:000062">
    <property type="entry name" value="Myosin-binding protein C, slow type"/>
    <property type="match status" value="1"/>
</dbReference>
<dbReference type="PROSITE" id="PS50853">
    <property type="entry name" value="FN3"/>
    <property type="match status" value="2"/>
</dbReference>
<dbReference type="FunFam" id="2.60.40.10:FF:000081">
    <property type="entry name" value="Myosin-binding protein C, slow type"/>
    <property type="match status" value="1"/>
</dbReference>
<proteinExistence type="inferred from homology"/>
<dbReference type="InterPro" id="IPR050964">
    <property type="entry name" value="Striated_Muscle_Regulatory"/>
</dbReference>
<keyword evidence="1" id="KW-0787">Thick filament</keyword>
<keyword evidence="7" id="KW-0393">Immunoglobulin domain</keyword>
<evidence type="ECO:0000256" key="3">
    <source>
        <dbReference type="ARBA" id="ARBA00022737"/>
    </source>
</evidence>
<evidence type="ECO:0000313" key="16">
    <source>
        <dbReference type="Proteomes" id="UP000694722"/>
    </source>
</evidence>
<dbReference type="CDD" id="cd05748">
    <property type="entry name" value="Ig_Titin_like"/>
    <property type="match status" value="1"/>
</dbReference>
<keyword evidence="2" id="KW-0597">Phosphoprotein</keyword>
<dbReference type="FunFam" id="2.60.40.10:FF:000225">
    <property type="entry name" value="Myosin-binding protein C, cardiac-type"/>
    <property type="match status" value="1"/>
</dbReference>
<sequence length="1312" mass="144949">MGEGPGASQAQWGPTFSWRALDLWNLSIFSRWLGRVQIRRAWGGGSPLYSRGTGACSDSLWGACACSVPGDLSEMPEPGKKPVSAFSKKPRSVEVATGSPAVFEAETERAGVKVRWQRAGSDISPSDKYGLAAEGTRHTLTVRDVGPADQGSYAVIAGSSKVKFDLKVLEAGKAEPVPGPASAPTEAPGAPGEALASATEVEGGSPSPEGSSSAAPDGPSAPDDPIGLFVMRPQDGEVTVGGSITFSARVAGASLLKPPVVKWFKGKWVDLSSKVGQHLQLHDTYDRASKVYLFELHITDAQTTFAGGYRCEVSTKDKFDSCNFNLIVHEAIGPGDLDLRSTFRRTSLAGGGRRISDSHEDAGTLDFSSLLRKSSFRTPRDPKLEAPVEEDVWEILRHAPPSEYERIAFQHGITDLRGMLKRLKGIKRDEKKSTAFQKKLQPAYQVSKGHKIRLMVELADPDAEVKWLKNGQEIQMSGSKYIFESIGTKRMLTISQCSLADDAAYQCVVGGEKCSTELFVKEPPVLITRPLEDQLVMVGQRVEFECEVSEEGAQVKWLKDGVELTREETFKYRFKKDGQKHHLIINEATLEDAGHYALHTSGGQALAELIVQEKKLEVYQSIADLTVGAKDQAVFKCEVSDENVRGVWLKNGKELVPDSRIKVSHIGRVHKLTIDDVTPADEADYSFVPEGFACNLSAKLHFMEVKIDFVPRQEPPKIHLDCPGRKPDTIVVVAGNKLRLDVPISGDPAPTVIWQKTITKGNKIPAGPAPDADAAGDSGASDEWVFDRKLLCETEGRVRVETTKDRSIFTVEGAEKEDEGVYVVTVKNPVGEDQVNLTVKVIGYILERKKKKSYRWMRLNFDLLRELSLEARRMIEGVVYEMRVYAVNAVGMSRPSPASQPFMPIGPPSEPTHLAVEDVSDTTVSLKWRPPERVGAGGLDGYSLEYCREGCSEWVDALQGLTERTTMLVKDLPTGARLLFRVRAHNVAGPGAPVTTKEPVTVQEILQRPRLQLPRHLRQTIQRKVGEPVNLLIPFQGKPRPQVTWTKEGQPLAGEEVSIRNSPTDTILFIRAARRAHSGTYQVTLRIENMEDKAELVLQVIDKPSPPQDIRVIETWGFNVALEWKPPQDDGNTELWGYTVQKADKRTMEWFTVLEHYRRTHCVVSELVIGNGYYFRVFSHNTVGPSDRASTTKEPVFIPRPAIKYEPPSYKALDFSEAPSFTRPLVNRSVIAGYNTTLCCAVRGSPKPQISWFKNGLDLGKDARFRMFSKQGVLTLEIRKPCPFDGGVYVCRATNLQGEAQCECRLEVRVPQ</sequence>
<dbReference type="FunFam" id="2.60.40.10:FF:000070">
    <property type="entry name" value="Myosin-binding protein C, slow type"/>
    <property type="match status" value="1"/>
</dbReference>
<evidence type="ECO:0000256" key="10">
    <source>
        <dbReference type="ARBA" id="ARBA00044215"/>
    </source>
</evidence>
<evidence type="ECO:0000256" key="5">
    <source>
        <dbReference type="ARBA" id="ARBA00023179"/>
    </source>
</evidence>
<dbReference type="FunFam" id="2.60.40.10:FF:000111">
    <property type="entry name" value="Myosin-binding protein C, slow type"/>
    <property type="match status" value="1"/>
</dbReference>
<protein>
    <recommendedName>
        <fullName evidence="9">Myosin-binding protein C, cardiac-type</fullName>
    </recommendedName>
    <alternativeName>
        <fullName evidence="10">C-protein, cardiac muscle isoform</fullName>
    </alternativeName>
</protein>
<feature type="compositionally biased region" description="Low complexity" evidence="12">
    <location>
        <begin position="180"/>
        <end position="225"/>
    </location>
</feature>
<dbReference type="FunFam" id="2.60.40.10:FF:000031">
    <property type="entry name" value="Myosin-binding protein C, slow type"/>
    <property type="match status" value="1"/>
</dbReference>
<organism evidence="15 16">
    <name type="scientific">Sus scrofa</name>
    <name type="common">Pig</name>
    <dbReference type="NCBI Taxonomy" id="9823"/>
    <lineage>
        <taxon>Eukaryota</taxon>
        <taxon>Metazoa</taxon>
        <taxon>Chordata</taxon>
        <taxon>Craniata</taxon>
        <taxon>Vertebrata</taxon>
        <taxon>Euteleostomi</taxon>
        <taxon>Mammalia</taxon>
        <taxon>Eutheria</taxon>
        <taxon>Laurasiatheria</taxon>
        <taxon>Artiodactyla</taxon>
        <taxon>Suina</taxon>
        <taxon>Suidae</taxon>
        <taxon>Sus</taxon>
    </lineage>
</organism>
<keyword evidence="4" id="KW-0130">Cell adhesion</keyword>
<dbReference type="InterPro" id="IPR036116">
    <property type="entry name" value="FN3_sf"/>
</dbReference>
<name>A0A8D1G5M1_PIG</name>
<evidence type="ECO:0000313" key="15">
    <source>
        <dbReference type="Ensembl" id="ENSSSCP00040048489.1"/>
    </source>
</evidence>
<evidence type="ECO:0000256" key="1">
    <source>
        <dbReference type="ARBA" id="ARBA00022433"/>
    </source>
</evidence>
<dbReference type="Pfam" id="PF18362">
    <property type="entry name" value="THB"/>
    <property type="match status" value="1"/>
</dbReference>
<feature type="domain" description="Fibronectin type-III" evidence="14">
    <location>
        <begin position="1106"/>
        <end position="1201"/>
    </location>
</feature>
<dbReference type="PANTHER" id="PTHR13817">
    <property type="entry name" value="TITIN"/>
    <property type="match status" value="1"/>
</dbReference>
<comment type="similarity">
    <text evidence="8">Belongs to the immunoglobulin superfamily. MyBP family.</text>
</comment>
<accession>A0A8D1G5M1</accession>
<dbReference type="GO" id="GO:0030017">
    <property type="term" value="C:sarcomere"/>
    <property type="evidence" value="ECO:0007669"/>
    <property type="project" value="UniProtKB-ARBA"/>
</dbReference>
<comment type="function">
    <text evidence="11">Thick filament-associated protein located in the crossbridge region of vertebrate striated muscle a bands. In vitro it binds MHC, F-actin and native thin filaments, and modifies the activity of actin-activated myosin ATPase. It may modulate muscle contraction or may play a more structural role.</text>
</comment>
<evidence type="ECO:0000256" key="7">
    <source>
        <dbReference type="ARBA" id="ARBA00023319"/>
    </source>
</evidence>
<dbReference type="SMART" id="SM00408">
    <property type="entry name" value="IGc2"/>
    <property type="match status" value="5"/>
</dbReference>
<keyword evidence="3" id="KW-0677">Repeat</keyword>
<dbReference type="GO" id="GO:0032982">
    <property type="term" value="C:myosin filament"/>
    <property type="evidence" value="ECO:0007669"/>
    <property type="project" value="UniProtKB-KW"/>
</dbReference>
<dbReference type="Proteomes" id="UP000694722">
    <property type="component" value="Unplaced"/>
</dbReference>
<dbReference type="InterPro" id="IPR013098">
    <property type="entry name" value="Ig_I-set"/>
</dbReference>
<dbReference type="Gene3D" id="2.60.40.10">
    <property type="entry name" value="Immunoglobulins"/>
    <property type="match status" value="10"/>
</dbReference>
<evidence type="ECO:0000259" key="14">
    <source>
        <dbReference type="PROSITE" id="PS50853"/>
    </source>
</evidence>
<dbReference type="InterPro" id="IPR003599">
    <property type="entry name" value="Ig_sub"/>
</dbReference>
<dbReference type="FunFam" id="2.60.40.10:FF:000085">
    <property type="entry name" value="Myosin-binding protein C, slow type"/>
    <property type="match status" value="1"/>
</dbReference>
<evidence type="ECO:0000256" key="9">
    <source>
        <dbReference type="ARBA" id="ARBA00044086"/>
    </source>
</evidence>
<dbReference type="SUPFAM" id="SSF49265">
    <property type="entry name" value="Fibronectin type III"/>
    <property type="match status" value="2"/>
</dbReference>
<keyword evidence="6" id="KW-0009">Actin-binding</keyword>
<feature type="region of interest" description="Disordered" evidence="12">
    <location>
        <begin position="174"/>
        <end position="229"/>
    </location>
</feature>
<feature type="domain" description="Ig-like" evidence="13">
    <location>
        <begin position="431"/>
        <end position="509"/>
    </location>
</feature>
<feature type="domain" description="Ig-like" evidence="13">
    <location>
        <begin position="716"/>
        <end position="838"/>
    </location>
</feature>
<feature type="domain" description="Ig-like" evidence="13">
    <location>
        <begin position="523"/>
        <end position="596"/>
    </location>
</feature>
<dbReference type="InterPro" id="IPR003961">
    <property type="entry name" value="FN3_dom"/>
</dbReference>
<dbReference type="SMART" id="SM00060">
    <property type="entry name" value="FN3"/>
    <property type="match status" value="3"/>
</dbReference>
<dbReference type="InterPro" id="IPR040849">
    <property type="entry name" value="MyBP-C_THB"/>
</dbReference>
<dbReference type="FunFam" id="2.60.40.10:FF:000576">
    <property type="entry name" value="Myosin-binding protein C, cardiac-type"/>
    <property type="match status" value="1"/>
</dbReference>
<evidence type="ECO:0000259" key="13">
    <source>
        <dbReference type="PROSITE" id="PS50835"/>
    </source>
</evidence>
<dbReference type="CDD" id="cd05894">
    <property type="entry name" value="Ig_C5_MyBP-C"/>
    <property type="match status" value="1"/>
</dbReference>
<dbReference type="GO" id="GO:0003779">
    <property type="term" value="F:actin binding"/>
    <property type="evidence" value="ECO:0007669"/>
    <property type="project" value="UniProtKB-KW"/>
</dbReference>
<dbReference type="SMART" id="SM00409">
    <property type="entry name" value="IG"/>
    <property type="match status" value="8"/>
</dbReference>
<feature type="domain" description="Fibronectin type-III" evidence="14">
    <location>
        <begin position="907"/>
        <end position="1005"/>
    </location>
</feature>
<evidence type="ECO:0000256" key="6">
    <source>
        <dbReference type="ARBA" id="ARBA00023203"/>
    </source>
</evidence>
<dbReference type="FunFam" id="2.60.40.10:FF:000060">
    <property type="entry name" value="Myosin-binding protein C, slow type"/>
    <property type="match status" value="1"/>
</dbReference>